<keyword evidence="9" id="KW-0137">Centromere</keyword>
<dbReference type="InterPro" id="IPR008685">
    <property type="entry name" value="Centromere_Mis12"/>
</dbReference>
<evidence type="ECO:0000256" key="5">
    <source>
        <dbReference type="ARBA" id="ARBA00022776"/>
    </source>
</evidence>
<dbReference type="GO" id="GO:0000070">
    <property type="term" value="P:mitotic sister chromatid segregation"/>
    <property type="evidence" value="ECO:0007669"/>
    <property type="project" value="TreeGrafter"/>
</dbReference>
<dbReference type="EMBL" id="JAKOGI010000005">
    <property type="protein sequence ID" value="KAJ8452220.1"/>
    <property type="molecule type" value="Genomic_DNA"/>
</dbReference>
<dbReference type="PANTHER" id="PTHR14527">
    <property type="entry name" value="PROTEIN MIS12 HOMOLOG"/>
    <property type="match status" value="1"/>
</dbReference>
<gene>
    <name evidence="11" type="ORF">Cgig2_006025</name>
</gene>
<evidence type="ECO:0000313" key="11">
    <source>
        <dbReference type="EMBL" id="KAJ8452220.1"/>
    </source>
</evidence>
<name>A0A9Q1QTZ2_9CARY</name>
<keyword evidence="8" id="KW-0131">Cell cycle</keyword>
<keyword evidence="3" id="KW-0158">Chromosome</keyword>
<dbReference type="AlphaFoldDB" id="A0A9Q1QTZ2"/>
<keyword evidence="6" id="KW-0995">Kinetochore</keyword>
<dbReference type="PANTHER" id="PTHR14527:SF2">
    <property type="entry name" value="PROTEIN MIS12 HOMOLOG"/>
    <property type="match status" value="1"/>
</dbReference>
<protein>
    <recommendedName>
        <fullName evidence="13">Protein MIS12 homolog</fullName>
    </recommendedName>
</protein>
<dbReference type="GO" id="GO:0005634">
    <property type="term" value="C:nucleus"/>
    <property type="evidence" value="ECO:0007669"/>
    <property type="project" value="InterPro"/>
</dbReference>
<evidence type="ECO:0000313" key="12">
    <source>
        <dbReference type="Proteomes" id="UP001153076"/>
    </source>
</evidence>
<feature type="coiled-coil region" evidence="10">
    <location>
        <begin position="123"/>
        <end position="150"/>
    </location>
</feature>
<evidence type="ECO:0000256" key="4">
    <source>
        <dbReference type="ARBA" id="ARBA00022618"/>
    </source>
</evidence>
<evidence type="ECO:0000256" key="2">
    <source>
        <dbReference type="ARBA" id="ARBA00008643"/>
    </source>
</evidence>
<comment type="subcellular location">
    <subcellularLocation>
        <location evidence="1">Chromosome</location>
        <location evidence="1">Centromere</location>
        <location evidence="1">Kinetochore</location>
    </subcellularLocation>
</comment>
<dbReference type="OrthoDB" id="1884855at2759"/>
<keyword evidence="12" id="KW-1185">Reference proteome</keyword>
<keyword evidence="4" id="KW-0132">Cell division</keyword>
<reference evidence="11" key="1">
    <citation type="submission" date="2022-04" db="EMBL/GenBank/DDBJ databases">
        <title>Carnegiea gigantea Genome sequencing and assembly v2.</title>
        <authorList>
            <person name="Copetti D."/>
            <person name="Sanderson M.J."/>
            <person name="Burquez A."/>
            <person name="Wojciechowski M.F."/>
        </authorList>
    </citation>
    <scope>NUCLEOTIDE SEQUENCE</scope>
    <source>
        <strain evidence="11">SGP5-SGP5p</strain>
        <tissue evidence="11">Aerial part</tissue>
    </source>
</reference>
<feature type="coiled-coil region" evidence="10">
    <location>
        <begin position="177"/>
        <end position="204"/>
    </location>
</feature>
<dbReference type="GO" id="GO:0051382">
    <property type="term" value="P:kinetochore assembly"/>
    <property type="evidence" value="ECO:0007669"/>
    <property type="project" value="TreeGrafter"/>
</dbReference>
<evidence type="ECO:0000256" key="1">
    <source>
        <dbReference type="ARBA" id="ARBA00004629"/>
    </source>
</evidence>
<evidence type="ECO:0000256" key="10">
    <source>
        <dbReference type="SAM" id="Coils"/>
    </source>
</evidence>
<comment type="similarity">
    <text evidence="2">Belongs to the mis12 family.</text>
</comment>
<proteinExistence type="inferred from homology"/>
<dbReference type="Proteomes" id="UP001153076">
    <property type="component" value="Unassembled WGS sequence"/>
</dbReference>
<comment type="caution">
    <text evidence="11">The sequence shown here is derived from an EMBL/GenBank/DDBJ whole genome shotgun (WGS) entry which is preliminary data.</text>
</comment>
<evidence type="ECO:0000256" key="6">
    <source>
        <dbReference type="ARBA" id="ARBA00022838"/>
    </source>
</evidence>
<sequence>MEGSESEAVFESLDLKPQLFINEGLNRVDELVDGAFDYFHQEASRLLKTEDTDRSEDLKLGINYVRRTVQSALDKRLSMWEQYCLHHCFAIPPGFSLPAANETSGDDPMDDDDVHDEQVDAQLDLLRKKLAEAGKECAELNQELQALERKSAVSSQCILSVNKALELYDRSSAYDMFQEMLRVASELRRKMEKLKSKQQEESKQDWREKVCDANGDMPEFNFSTGLASLKLDDLQEIITEMNL</sequence>
<evidence type="ECO:0000256" key="9">
    <source>
        <dbReference type="ARBA" id="ARBA00023328"/>
    </source>
</evidence>
<dbReference type="Pfam" id="PF05859">
    <property type="entry name" value="Mis12"/>
    <property type="match status" value="1"/>
</dbReference>
<evidence type="ECO:0008006" key="13">
    <source>
        <dbReference type="Google" id="ProtNLM"/>
    </source>
</evidence>
<dbReference type="GO" id="GO:0000444">
    <property type="term" value="C:MIS12/MIND type complex"/>
    <property type="evidence" value="ECO:0007669"/>
    <property type="project" value="TreeGrafter"/>
</dbReference>
<evidence type="ECO:0000256" key="3">
    <source>
        <dbReference type="ARBA" id="ARBA00022454"/>
    </source>
</evidence>
<dbReference type="GO" id="GO:0051301">
    <property type="term" value="P:cell division"/>
    <property type="evidence" value="ECO:0007669"/>
    <property type="project" value="UniProtKB-KW"/>
</dbReference>
<keyword evidence="7 10" id="KW-0175">Coiled coil</keyword>
<organism evidence="11 12">
    <name type="scientific">Carnegiea gigantea</name>
    <dbReference type="NCBI Taxonomy" id="171969"/>
    <lineage>
        <taxon>Eukaryota</taxon>
        <taxon>Viridiplantae</taxon>
        <taxon>Streptophyta</taxon>
        <taxon>Embryophyta</taxon>
        <taxon>Tracheophyta</taxon>
        <taxon>Spermatophyta</taxon>
        <taxon>Magnoliopsida</taxon>
        <taxon>eudicotyledons</taxon>
        <taxon>Gunneridae</taxon>
        <taxon>Pentapetalae</taxon>
        <taxon>Caryophyllales</taxon>
        <taxon>Cactineae</taxon>
        <taxon>Cactaceae</taxon>
        <taxon>Cactoideae</taxon>
        <taxon>Echinocereeae</taxon>
        <taxon>Carnegiea</taxon>
    </lineage>
</organism>
<keyword evidence="5" id="KW-0498">Mitosis</keyword>
<evidence type="ECO:0000256" key="8">
    <source>
        <dbReference type="ARBA" id="ARBA00023306"/>
    </source>
</evidence>
<accession>A0A9Q1QTZ2</accession>
<evidence type="ECO:0000256" key="7">
    <source>
        <dbReference type="ARBA" id="ARBA00023054"/>
    </source>
</evidence>